<evidence type="ECO:0000313" key="3">
    <source>
        <dbReference type="Proteomes" id="UP000664534"/>
    </source>
</evidence>
<feature type="region of interest" description="Disordered" evidence="1">
    <location>
        <begin position="40"/>
        <end position="62"/>
    </location>
</feature>
<comment type="caution">
    <text evidence="2">The sequence shown here is derived from an EMBL/GenBank/DDBJ whole genome shotgun (WGS) entry which is preliminary data.</text>
</comment>
<dbReference type="Proteomes" id="UP000664534">
    <property type="component" value="Unassembled WGS sequence"/>
</dbReference>
<dbReference type="AlphaFoldDB" id="A0A8H3ITX1"/>
<evidence type="ECO:0000256" key="1">
    <source>
        <dbReference type="SAM" id="MobiDB-lite"/>
    </source>
</evidence>
<organism evidence="2 3">
    <name type="scientific">Imshaugia aleurites</name>
    <dbReference type="NCBI Taxonomy" id="172621"/>
    <lineage>
        <taxon>Eukaryota</taxon>
        <taxon>Fungi</taxon>
        <taxon>Dikarya</taxon>
        <taxon>Ascomycota</taxon>
        <taxon>Pezizomycotina</taxon>
        <taxon>Lecanoromycetes</taxon>
        <taxon>OSLEUM clade</taxon>
        <taxon>Lecanoromycetidae</taxon>
        <taxon>Lecanorales</taxon>
        <taxon>Lecanorineae</taxon>
        <taxon>Parmeliaceae</taxon>
        <taxon>Imshaugia</taxon>
    </lineage>
</organism>
<keyword evidence="3" id="KW-1185">Reference proteome</keyword>
<protein>
    <submittedName>
        <fullName evidence="2">Uncharacterized protein</fullName>
    </submittedName>
</protein>
<reference evidence="2" key="1">
    <citation type="submission" date="2021-03" db="EMBL/GenBank/DDBJ databases">
        <authorList>
            <person name="Tagirdzhanova G."/>
        </authorList>
    </citation>
    <scope>NUCLEOTIDE SEQUENCE</scope>
</reference>
<name>A0A8H3ITX1_9LECA</name>
<evidence type="ECO:0000313" key="2">
    <source>
        <dbReference type="EMBL" id="CAF9927695.1"/>
    </source>
</evidence>
<sequence length="148" mass="15820">MDPAPTANPHAKLVTECFEEGPALESSAQDRGPTTLLELELGKGSGSRGMREPTVDEMENDPRKGKVANVLFDEGSGVANTTYSSQGWLPGLDGRGGNPSGQGHQMSWFQDICKPDLVGGCTLPSLEELGFDKYVDKRVENGPRNSVV</sequence>
<feature type="region of interest" description="Disordered" evidence="1">
    <location>
        <begin position="84"/>
        <end position="103"/>
    </location>
</feature>
<proteinExistence type="predicted"/>
<gene>
    <name evidence="2" type="ORF">IMSHALPRED_007276</name>
</gene>
<dbReference type="OrthoDB" id="5359968at2759"/>
<dbReference type="EMBL" id="CAJPDT010000047">
    <property type="protein sequence ID" value="CAF9927695.1"/>
    <property type="molecule type" value="Genomic_DNA"/>
</dbReference>
<feature type="compositionally biased region" description="Basic and acidic residues" evidence="1">
    <location>
        <begin position="49"/>
        <end position="62"/>
    </location>
</feature>
<accession>A0A8H3ITX1</accession>